<dbReference type="FunFam" id="3.20.20.70:FF:000030">
    <property type="entry name" value="Nicotinate-nucleotide pyrophosphorylase, carboxylating"/>
    <property type="match status" value="1"/>
</dbReference>
<evidence type="ECO:0000256" key="10">
    <source>
        <dbReference type="ARBA" id="ARBA00047445"/>
    </source>
</evidence>
<evidence type="ECO:0000256" key="2">
    <source>
        <dbReference type="ARBA" id="ARBA00004893"/>
    </source>
</evidence>
<evidence type="ECO:0000256" key="9">
    <source>
        <dbReference type="ARBA" id="ARBA00033102"/>
    </source>
</evidence>
<evidence type="ECO:0000313" key="18">
    <source>
        <dbReference type="Proteomes" id="UP000516160"/>
    </source>
</evidence>
<proteinExistence type="inferred from homology"/>
<comment type="subunit">
    <text evidence="4">Hexamer formed by 3 homodimers.</text>
</comment>
<comment type="pathway">
    <text evidence="2">Cofactor biosynthesis; NAD(+) biosynthesis; nicotinate D-ribonucleotide from quinolinate: step 1/1.</text>
</comment>
<evidence type="ECO:0000256" key="14">
    <source>
        <dbReference type="SAM" id="Coils"/>
    </source>
</evidence>
<dbReference type="InterPro" id="IPR022412">
    <property type="entry name" value="Quinolinate_PRibosylTrfase_N"/>
</dbReference>
<dbReference type="PANTHER" id="PTHR32179:SF3">
    <property type="entry name" value="NICOTINATE-NUCLEOTIDE PYROPHOSPHORYLASE [CARBOXYLATING]"/>
    <property type="match status" value="1"/>
</dbReference>
<evidence type="ECO:0000259" key="16">
    <source>
        <dbReference type="Pfam" id="PF02749"/>
    </source>
</evidence>
<protein>
    <recommendedName>
        <fullName evidence="11">Probable nicotinate-nucleotide pyrophosphorylase [carboxylating]</fullName>
        <ecNumber evidence="5">2.4.2.19</ecNumber>
    </recommendedName>
    <alternativeName>
        <fullName evidence="9">Quinolinate phosphoribosyltransferase [decarboxylating]</fullName>
    </alternativeName>
</protein>
<dbReference type="InterPro" id="IPR002638">
    <property type="entry name" value="Quinolinate_PRibosylTrfase_C"/>
</dbReference>
<dbReference type="FunFam" id="3.90.1170.20:FF:000001">
    <property type="entry name" value="Nicotinate-nucleotide diphosphorylase (Carboxylating)"/>
    <property type="match status" value="1"/>
</dbReference>
<dbReference type="GO" id="GO:0004514">
    <property type="term" value="F:nicotinate-nucleotide diphosphorylase (carboxylating) activity"/>
    <property type="evidence" value="ECO:0007669"/>
    <property type="project" value="UniProtKB-EC"/>
</dbReference>
<organism evidence="17 18">
    <name type="scientific">Alkalicella caledoniensis</name>
    <dbReference type="NCBI Taxonomy" id="2731377"/>
    <lineage>
        <taxon>Bacteria</taxon>
        <taxon>Bacillati</taxon>
        <taxon>Bacillota</taxon>
        <taxon>Clostridia</taxon>
        <taxon>Eubacteriales</taxon>
        <taxon>Proteinivoracaceae</taxon>
        <taxon>Alkalicella</taxon>
    </lineage>
</organism>
<dbReference type="InterPro" id="IPR004393">
    <property type="entry name" value="NadC"/>
</dbReference>
<keyword evidence="14" id="KW-0175">Coiled coil</keyword>
<keyword evidence="8 12" id="KW-0808">Transferase</keyword>
<evidence type="ECO:0000256" key="4">
    <source>
        <dbReference type="ARBA" id="ARBA00011218"/>
    </source>
</evidence>
<evidence type="ECO:0000256" key="1">
    <source>
        <dbReference type="ARBA" id="ARBA00003237"/>
    </source>
</evidence>
<dbReference type="Gene3D" id="3.20.20.70">
    <property type="entry name" value="Aldolase class I"/>
    <property type="match status" value="1"/>
</dbReference>
<dbReference type="EMBL" id="CP058559">
    <property type="protein sequence ID" value="QNO14848.1"/>
    <property type="molecule type" value="Genomic_DNA"/>
</dbReference>
<dbReference type="EC" id="2.4.2.19" evidence="5"/>
<dbReference type="SUPFAM" id="SSF51690">
    <property type="entry name" value="Nicotinate/Quinolinate PRTase C-terminal domain-like"/>
    <property type="match status" value="1"/>
</dbReference>
<dbReference type="GO" id="GO:0009435">
    <property type="term" value="P:NAD+ biosynthetic process"/>
    <property type="evidence" value="ECO:0007669"/>
    <property type="project" value="UniProtKB-UniPathway"/>
</dbReference>
<evidence type="ECO:0000313" key="17">
    <source>
        <dbReference type="EMBL" id="QNO14848.1"/>
    </source>
</evidence>
<evidence type="ECO:0000256" key="5">
    <source>
        <dbReference type="ARBA" id="ARBA00011944"/>
    </source>
</evidence>
<dbReference type="NCBIfam" id="TIGR00078">
    <property type="entry name" value="nadC"/>
    <property type="match status" value="1"/>
</dbReference>
<feature type="binding site" evidence="13">
    <location>
        <begin position="260"/>
        <end position="262"/>
    </location>
    <ligand>
        <name>substrate</name>
    </ligand>
</feature>
<dbReference type="Pfam" id="PF01729">
    <property type="entry name" value="QRPTase_C"/>
    <property type="match status" value="1"/>
</dbReference>
<dbReference type="PANTHER" id="PTHR32179">
    <property type="entry name" value="NICOTINATE-NUCLEOTIDE PYROPHOSPHORYLASE [CARBOXYLATING]"/>
    <property type="match status" value="1"/>
</dbReference>
<feature type="coiled-coil region" evidence="14">
    <location>
        <begin position="189"/>
        <end position="216"/>
    </location>
</feature>
<feature type="binding site" evidence="13">
    <location>
        <position position="165"/>
    </location>
    <ligand>
        <name>substrate</name>
    </ligand>
</feature>
<dbReference type="Gene3D" id="3.90.1170.20">
    <property type="entry name" value="Quinolinate phosphoribosyl transferase, N-terminal domain"/>
    <property type="match status" value="1"/>
</dbReference>
<sequence length="281" mass="31222">MQMNRLLMEKALRDFLIEDLGTGDMSTFMIDENLNTQAVIHSKANGVVCGLEIAKMVFEILDKDMIFSSKVTEGTYVTKGTTIATVEGKAKIILQGERLALNLLQRLCAVATMADTYQKKVEKYGVYVTDTRKTTPGLRIFEKYAVQIGGGRNHRFGLYDAVMLKDNHIKIAGSITKAISDLKSQIPHTMKIEVEVENLEQVKEALENRADIIMLDNMSIEDMKEAVKIIDKKALVEASGGITLETIEEVAKTGVDYISVGALTHSYKSMDISLDMFQKKG</sequence>
<dbReference type="GO" id="GO:0005737">
    <property type="term" value="C:cytoplasm"/>
    <property type="evidence" value="ECO:0007669"/>
    <property type="project" value="TreeGrafter"/>
</dbReference>
<dbReference type="SUPFAM" id="SSF54675">
    <property type="entry name" value="Nicotinate/Quinolinate PRTase N-terminal domain-like"/>
    <property type="match status" value="1"/>
</dbReference>
<dbReference type="Proteomes" id="UP000516160">
    <property type="component" value="Chromosome"/>
</dbReference>
<name>A0A7G9W836_ALKCA</name>
<dbReference type="CDD" id="cd01572">
    <property type="entry name" value="QPRTase"/>
    <property type="match status" value="1"/>
</dbReference>
<reference evidence="17 18" key="1">
    <citation type="submission" date="2020-07" db="EMBL/GenBank/DDBJ databases">
        <title>Alkalicella. sp. LB2 genome.</title>
        <authorList>
            <person name="Postec A."/>
            <person name="Quemeneur M."/>
        </authorList>
    </citation>
    <scope>NUCLEOTIDE SEQUENCE [LARGE SCALE GENOMIC DNA]</scope>
    <source>
        <strain evidence="17 18">LB2</strain>
    </source>
</reference>
<dbReference type="PIRSF" id="PIRSF006250">
    <property type="entry name" value="NadC_ModD"/>
    <property type="match status" value="1"/>
</dbReference>
<dbReference type="RefSeq" id="WP_213168886.1">
    <property type="nucleotide sequence ID" value="NZ_CP058559.1"/>
</dbReference>
<comment type="function">
    <text evidence="1">Involved in the catabolism of quinolinic acid (QA).</text>
</comment>
<keyword evidence="6" id="KW-0662">Pyridine nucleotide biosynthesis</keyword>
<feature type="binding site" evidence="13">
    <location>
        <begin position="239"/>
        <end position="241"/>
    </location>
    <ligand>
        <name>substrate</name>
    </ligand>
</feature>
<evidence type="ECO:0000259" key="15">
    <source>
        <dbReference type="Pfam" id="PF01729"/>
    </source>
</evidence>
<dbReference type="InterPro" id="IPR013785">
    <property type="entry name" value="Aldolase_TIM"/>
</dbReference>
<feature type="binding site" evidence="13">
    <location>
        <begin position="131"/>
        <end position="133"/>
    </location>
    <ligand>
        <name>substrate</name>
    </ligand>
</feature>
<dbReference type="InterPro" id="IPR036068">
    <property type="entry name" value="Nicotinate_pribotase-like_C"/>
</dbReference>
<dbReference type="InterPro" id="IPR037128">
    <property type="entry name" value="Quinolinate_PRibosylTase_N_sf"/>
</dbReference>
<dbReference type="AlphaFoldDB" id="A0A7G9W836"/>
<dbReference type="GO" id="GO:0034213">
    <property type="term" value="P:quinolinate catabolic process"/>
    <property type="evidence" value="ECO:0007669"/>
    <property type="project" value="TreeGrafter"/>
</dbReference>
<feature type="binding site" evidence="13">
    <location>
        <position position="98"/>
    </location>
    <ligand>
        <name>substrate</name>
    </ligand>
</feature>
<evidence type="ECO:0000256" key="3">
    <source>
        <dbReference type="ARBA" id="ARBA00009400"/>
    </source>
</evidence>
<feature type="domain" description="Quinolinate phosphoribosyl transferase C-terminal" evidence="15">
    <location>
        <begin position="110"/>
        <end position="275"/>
    </location>
</feature>
<accession>A0A7G9W836</accession>
<dbReference type="KEGG" id="acae:HYG86_08695"/>
<feature type="binding site" evidence="13">
    <location>
        <position position="216"/>
    </location>
    <ligand>
        <name>substrate</name>
    </ligand>
</feature>
<feature type="binding site" evidence="13">
    <location>
        <position position="155"/>
    </location>
    <ligand>
        <name>substrate</name>
    </ligand>
</feature>
<feature type="binding site" evidence="13">
    <location>
        <position position="195"/>
    </location>
    <ligand>
        <name>substrate</name>
    </ligand>
</feature>
<comment type="similarity">
    <text evidence="3 12">Belongs to the NadC/ModD family.</text>
</comment>
<evidence type="ECO:0000256" key="8">
    <source>
        <dbReference type="ARBA" id="ARBA00022679"/>
    </source>
</evidence>
<feature type="domain" description="Quinolinate phosphoribosyl transferase N-terminal" evidence="16">
    <location>
        <begin position="27"/>
        <end position="108"/>
    </location>
</feature>
<keyword evidence="18" id="KW-1185">Reference proteome</keyword>
<keyword evidence="7 12" id="KW-0328">Glycosyltransferase</keyword>
<evidence type="ECO:0000256" key="12">
    <source>
        <dbReference type="PIRNR" id="PIRNR006250"/>
    </source>
</evidence>
<comment type="catalytic activity">
    <reaction evidence="10">
        <text>nicotinate beta-D-ribonucleotide + CO2 + diphosphate = quinolinate + 5-phospho-alpha-D-ribose 1-diphosphate + 2 H(+)</text>
        <dbReference type="Rhea" id="RHEA:12733"/>
        <dbReference type="ChEBI" id="CHEBI:15378"/>
        <dbReference type="ChEBI" id="CHEBI:16526"/>
        <dbReference type="ChEBI" id="CHEBI:29959"/>
        <dbReference type="ChEBI" id="CHEBI:33019"/>
        <dbReference type="ChEBI" id="CHEBI:57502"/>
        <dbReference type="ChEBI" id="CHEBI:58017"/>
        <dbReference type="EC" id="2.4.2.19"/>
    </reaction>
</comment>
<dbReference type="UniPathway" id="UPA00253">
    <property type="reaction ID" value="UER00331"/>
</dbReference>
<evidence type="ECO:0000256" key="11">
    <source>
        <dbReference type="ARBA" id="ARBA00069173"/>
    </source>
</evidence>
<evidence type="ECO:0000256" key="6">
    <source>
        <dbReference type="ARBA" id="ARBA00022642"/>
    </source>
</evidence>
<gene>
    <name evidence="17" type="primary">nadC</name>
    <name evidence="17" type="ORF">HYG86_08695</name>
</gene>
<dbReference type="InterPro" id="IPR027277">
    <property type="entry name" value="NadC/ModD"/>
</dbReference>
<evidence type="ECO:0000256" key="13">
    <source>
        <dbReference type="PIRSR" id="PIRSR006250-1"/>
    </source>
</evidence>
<evidence type="ECO:0000256" key="7">
    <source>
        <dbReference type="ARBA" id="ARBA00022676"/>
    </source>
</evidence>
<dbReference type="Pfam" id="PF02749">
    <property type="entry name" value="QRPTase_N"/>
    <property type="match status" value="1"/>
</dbReference>